<gene>
    <name evidence="4" type="ORF">ACH5RR_034558</name>
</gene>
<evidence type="ECO:0008006" key="6">
    <source>
        <dbReference type="Google" id="ProtNLM"/>
    </source>
</evidence>
<keyword evidence="3" id="KW-1133">Transmembrane helix</keyword>
<feature type="transmembrane region" description="Helical" evidence="3">
    <location>
        <begin position="91"/>
        <end position="119"/>
    </location>
</feature>
<dbReference type="Proteomes" id="UP001630127">
    <property type="component" value="Unassembled WGS sequence"/>
</dbReference>
<proteinExistence type="predicted"/>
<evidence type="ECO:0000313" key="5">
    <source>
        <dbReference type="Proteomes" id="UP001630127"/>
    </source>
</evidence>
<organism evidence="4 5">
    <name type="scientific">Cinchona calisaya</name>
    <dbReference type="NCBI Taxonomy" id="153742"/>
    <lineage>
        <taxon>Eukaryota</taxon>
        <taxon>Viridiplantae</taxon>
        <taxon>Streptophyta</taxon>
        <taxon>Embryophyta</taxon>
        <taxon>Tracheophyta</taxon>
        <taxon>Spermatophyta</taxon>
        <taxon>Magnoliopsida</taxon>
        <taxon>eudicotyledons</taxon>
        <taxon>Gunneridae</taxon>
        <taxon>Pentapetalae</taxon>
        <taxon>asterids</taxon>
        <taxon>lamiids</taxon>
        <taxon>Gentianales</taxon>
        <taxon>Rubiaceae</taxon>
        <taxon>Cinchonoideae</taxon>
        <taxon>Cinchoneae</taxon>
        <taxon>Cinchona</taxon>
    </lineage>
</organism>
<comment type="subcellular location">
    <subcellularLocation>
        <location evidence="1">Membrane</location>
    </subcellularLocation>
</comment>
<sequence>MEEREHQPSRGRPGNHNSSLSTSNIQNLPIANNAIPLQSQDFEQVFGPGTYIVQVLKDQIFRVPPSKNGSLARNIDYNQLQKSHCCCSRRFCLCILVIVIILIFAIVGVICIVNIFLIYHDPSFQIEHVTFKKPPPQFDLRLKVENRNKYQIISYDQDSDISLSFKQKEIGDGKFQNFDQDPKNSTILEIVLHGSNLPEESKRSMNGIPLSLSMDLGMKLKVGALNVKSKRIKVSCSLTADGLDKNSHILAQDCGKKG</sequence>
<dbReference type="InterPro" id="IPR044839">
    <property type="entry name" value="NDR1-like"/>
</dbReference>
<evidence type="ECO:0000313" key="4">
    <source>
        <dbReference type="EMBL" id="KAL3504717.1"/>
    </source>
</evidence>
<keyword evidence="3" id="KW-0812">Transmembrane</keyword>
<keyword evidence="2 3" id="KW-0472">Membrane</keyword>
<comment type="caution">
    <text evidence="4">The sequence shown here is derived from an EMBL/GenBank/DDBJ whole genome shotgun (WGS) entry which is preliminary data.</text>
</comment>
<dbReference type="PANTHER" id="PTHR31234:SF68">
    <property type="entry name" value="EXPRESSED PROTEIN"/>
    <property type="match status" value="1"/>
</dbReference>
<dbReference type="AlphaFoldDB" id="A0ABD2YB97"/>
<keyword evidence="5" id="KW-1185">Reference proteome</keyword>
<dbReference type="PANTHER" id="PTHR31234">
    <property type="entry name" value="LATE EMBRYOGENESIS ABUNDANT (LEA) HYDROXYPROLINE-RICH GLYCOPROTEIN FAMILY"/>
    <property type="match status" value="1"/>
</dbReference>
<evidence type="ECO:0000256" key="3">
    <source>
        <dbReference type="SAM" id="Phobius"/>
    </source>
</evidence>
<name>A0ABD2YB97_9GENT</name>
<accession>A0ABD2YB97</accession>
<evidence type="ECO:0000256" key="1">
    <source>
        <dbReference type="ARBA" id="ARBA00004370"/>
    </source>
</evidence>
<dbReference type="GO" id="GO:0016020">
    <property type="term" value="C:membrane"/>
    <property type="evidence" value="ECO:0007669"/>
    <property type="project" value="UniProtKB-SubCell"/>
</dbReference>
<reference evidence="4 5" key="1">
    <citation type="submission" date="2024-11" db="EMBL/GenBank/DDBJ databases">
        <title>A near-complete genome assembly of Cinchona calisaya.</title>
        <authorList>
            <person name="Lian D.C."/>
            <person name="Zhao X.W."/>
            <person name="Wei L."/>
        </authorList>
    </citation>
    <scope>NUCLEOTIDE SEQUENCE [LARGE SCALE GENOMIC DNA]</scope>
    <source>
        <tissue evidence="4">Nenye</tissue>
    </source>
</reference>
<dbReference type="EMBL" id="JBJUIK010000014">
    <property type="protein sequence ID" value="KAL3504717.1"/>
    <property type="molecule type" value="Genomic_DNA"/>
</dbReference>
<protein>
    <recommendedName>
        <fullName evidence="6">Late embryogenesis abundant protein LEA-2 subgroup domain-containing protein</fullName>
    </recommendedName>
</protein>
<evidence type="ECO:0000256" key="2">
    <source>
        <dbReference type="ARBA" id="ARBA00023136"/>
    </source>
</evidence>